<feature type="signal peptide" evidence="2">
    <location>
        <begin position="1"/>
        <end position="27"/>
    </location>
</feature>
<feature type="chain" id="PRO_5043497418" evidence="2">
    <location>
        <begin position="28"/>
        <end position="132"/>
    </location>
</feature>
<keyword evidence="4" id="KW-1185">Reference proteome</keyword>
<protein>
    <submittedName>
        <fullName evidence="3">Uncharacterized protein</fullName>
    </submittedName>
</protein>
<evidence type="ECO:0000256" key="1">
    <source>
        <dbReference type="SAM" id="MobiDB-lite"/>
    </source>
</evidence>
<feature type="compositionally biased region" description="Low complexity" evidence="1">
    <location>
        <begin position="67"/>
        <end position="89"/>
    </location>
</feature>
<name>A0AAW0TDI5_SCYPA</name>
<gene>
    <name evidence="3" type="ORF">O3P69_012317</name>
</gene>
<proteinExistence type="predicted"/>
<dbReference type="Proteomes" id="UP001487740">
    <property type="component" value="Unassembled WGS sequence"/>
</dbReference>
<organism evidence="3 4">
    <name type="scientific">Scylla paramamosain</name>
    <name type="common">Mud crab</name>
    <dbReference type="NCBI Taxonomy" id="85552"/>
    <lineage>
        <taxon>Eukaryota</taxon>
        <taxon>Metazoa</taxon>
        <taxon>Ecdysozoa</taxon>
        <taxon>Arthropoda</taxon>
        <taxon>Crustacea</taxon>
        <taxon>Multicrustacea</taxon>
        <taxon>Malacostraca</taxon>
        <taxon>Eumalacostraca</taxon>
        <taxon>Eucarida</taxon>
        <taxon>Decapoda</taxon>
        <taxon>Pleocyemata</taxon>
        <taxon>Brachyura</taxon>
        <taxon>Eubrachyura</taxon>
        <taxon>Portunoidea</taxon>
        <taxon>Portunidae</taxon>
        <taxon>Portuninae</taxon>
        <taxon>Scylla</taxon>
    </lineage>
</organism>
<sequence>MKTGTPRDRSAAMARLLLLPLKYTVLAHGTSRWTFSHPPVSCPIHSLNIIDIPTVIPTCMDPPLPTPAANSALAPALTSAPTSAPESAPILSRHPYWTPTLQTQETPLVDTNLTDPVDTPTGHQPYRLSGHL</sequence>
<feature type="region of interest" description="Disordered" evidence="1">
    <location>
        <begin position="67"/>
        <end position="132"/>
    </location>
</feature>
<dbReference type="EMBL" id="JARAKH010000033">
    <property type="protein sequence ID" value="KAK8385389.1"/>
    <property type="molecule type" value="Genomic_DNA"/>
</dbReference>
<evidence type="ECO:0000313" key="4">
    <source>
        <dbReference type="Proteomes" id="UP001487740"/>
    </source>
</evidence>
<evidence type="ECO:0000256" key="2">
    <source>
        <dbReference type="SAM" id="SignalP"/>
    </source>
</evidence>
<feature type="compositionally biased region" description="Polar residues" evidence="1">
    <location>
        <begin position="99"/>
        <end position="114"/>
    </location>
</feature>
<reference evidence="3 4" key="1">
    <citation type="submission" date="2023-03" db="EMBL/GenBank/DDBJ databases">
        <title>High-quality genome of Scylla paramamosain provides insights in environmental adaptation.</title>
        <authorList>
            <person name="Zhang L."/>
        </authorList>
    </citation>
    <scope>NUCLEOTIDE SEQUENCE [LARGE SCALE GENOMIC DNA]</scope>
    <source>
        <strain evidence="3">LZ_2023a</strain>
        <tissue evidence="3">Muscle</tissue>
    </source>
</reference>
<evidence type="ECO:0000313" key="3">
    <source>
        <dbReference type="EMBL" id="KAK8385389.1"/>
    </source>
</evidence>
<comment type="caution">
    <text evidence="3">The sequence shown here is derived from an EMBL/GenBank/DDBJ whole genome shotgun (WGS) entry which is preliminary data.</text>
</comment>
<keyword evidence="2" id="KW-0732">Signal</keyword>
<dbReference type="AlphaFoldDB" id="A0AAW0TDI5"/>
<accession>A0AAW0TDI5</accession>